<dbReference type="AlphaFoldDB" id="A0A3E0IML4"/>
<feature type="transmembrane region" description="Helical" evidence="1">
    <location>
        <begin position="7"/>
        <end position="27"/>
    </location>
</feature>
<reference evidence="2 3" key="1">
    <citation type="journal article" date="2018" name="Vet. Microbiol.">
        <title>Characterisation of Staphylococcus felis isolated from cats using whole genome sequencing.</title>
        <authorList>
            <person name="Worthing K."/>
            <person name="Pang S."/>
            <person name="Trott D.J."/>
            <person name="Abraham S."/>
            <person name="Coombs G.W."/>
            <person name="Jordan D."/>
            <person name="McIntyre L."/>
            <person name="Davies M.R."/>
            <person name="Norris J."/>
        </authorList>
    </citation>
    <scope>NUCLEOTIDE SEQUENCE [LARGE SCALE GENOMIC DNA]</scope>
    <source>
        <strain evidence="2 3">F9</strain>
    </source>
</reference>
<dbReference type="Pfam" id="PF13061">
    <property type="entry name" value="DUF3923"/>
    <property type="match status" value="1"/>
</dbReference>
<dbReference type="OrthoDB" id="2413843at2"/>
<feature type="transmembrane region" description="Helical" evidence="1">
    <location>
        <begin position="47"/>
        <end position="71"/>
    </location>
</feature>
<protein>
    <submittedName>
        <fullName evidence="2">DUF3923 domain-containing protein</fullName>
    </submittedName>
</protein>
<accession>A0A3E0IML4</accession>
<keyword evidence="1" id="KW-0472">Membrane</keyword>
<name>A0A3E0IML4_9STAP</name>
<dbReference type="RefSeq" id="WP_116094914.1">
    <property type="nucleotide sequence ID" value="NZ_QKXQ01000467.1"/>
</dbReference>
<gene>
    <name evidence="2" type="ORF">DOS83_10160</name>
</gene>
<sequence length="83" mass="9785">MKLSWILWWILNAFWLVIFIAGTIFVWTRSVDDAGITQTYDAKLAAFIVLVIAFLFPFIVQIIWMIINIIVSKNKQPRKYVNH</sequence>
<evidence type="ECO:0000313" key="3">
    <source>
        <dbReference type="Proteomes" id="UP000256562"/>
    </source>
</evidence>
<organism evidence="2 3">
    <name type="scientific">Staphylococcus felis</name>
    <dbReference type="NCBI Taxonomy" id="46127"/>
    <lineage>
        <taxon>Bacteria</taxon>
        <taxon>Bacillati</taxon>
        <taxon>Bacillota</taxon>
        <taxon>Bacilli</taxon>
        <taxon>Bacillales</taxon>
        <taxon>Staphylococcaceae</taxon>
        <taxon>Staphylococcus</taxon>
    </lineage>
</organism>
<comment type="caution">
    <text evidence="2">The sequence shown here is derived from an EMBL/GenBank/DDBJ whole genome shotgun (WGS) entry which is preliminary data.</text>
</comment>
<dbReference type="Proteomes" id="UP000256562">
    <property type="component" value="Unassembled WGS sequence"/>
</dbReference>
<proteinExistence type="predicted"/>
<dbReference type="EMBL" id="QKXQ01000467">
    <property type="protein sequence ID" value="REH92624.1"/>
    <property type="molecule type" value="Genomic_DNA"/>
</dbReference>
<keyword evidence="1" id="KW-1133">Transmembrane helix</keyword>
<evidence type="ECO:0000256" key="1">
    <source>
        <dbReference type="SAM" id="Phobius"/>
    </source>
</evidence>
<dbReference type="InterPro" id="IPR025037">
    <property type="entry name" value="DUF3923"/>
</dbReference>
<keyword evidence="1" id="KW-0812">Transmembrane</keyword>
<evidence type="ECO:0000313" key="2">
    <source>
        <dbReference type="EMBL" id="REH92624.1"/>
    </source>
</evidence>